<gene>
    <name evidence="1" type="ORF">SO802_016988</name>
</gene>
<comment type="caution">
    <text evidence="1">The sequence shown here is derived from an EMBL/GenBank/DDBJ whole genome shotgun (WGS) entry which is preliminary data.</text>
</comment>
<dbReference type="SUPFAM" id="SSF54529">
    <property type="entry name" value="Mitochondrial glycoprotein MAM33-like"/>
    <property type="match status" value="1"/>
</dbReference>
<sequence length="268" mass="30655">MAFTSILRKSASSLTTLPSQLARGHGNYHCALFTAITHSSLSPLVPNLHYSSVSNKHSSDESLLPVIQSKIQCLQETDGHDRVEQIPSDFPFEIVDNPGLQTLTLKRKYEGEEIEVEVHMPDIFTGENNDHHDGNDNSEKPSLSILPLVVSVSKQIKPSRKYRLGFYPCRLEFDGRLCLEFSCISYPDEIEIDSLVFKKLPEISDDVNAYEGPSFVDLDKDLQKAFKRYLRIRGIKPSTFNFLHEYMTNKHSKEDLIWMKKLKKFFEA</sequence>
<evidence type="ECO:0000313" key="2">
    <source>
        <dbReference type="Proteomes" id="UP001459277"/>
    </source>
</evidence>
<dbReference type="Pfam" id="PF02330">
    <property type="entry name" value="MAM33"/>
    <property type="match status" value="1"/>
</dbReference>
<dbReference type="EMBL" id="JAZDWU010000005">
    <property type="protein sequence ID" value="KAL0003207.1"/>
    <property type="molecule type" value="Genomic_DNA"/>
</dbReference>
<dbReference type="GO" id="GO:0005759">
    <property type="term" value="C:mitochondrial matrix"/>
    <property type="evidence" value="ECO:0007669"/>
    <property type="project" value="InterPro"/>
</dbReference>
<dbReference type="PANTHER" id="PTHR10826:SF41">
    <property type="entry name" value="MITOCHONDRIAL GLYCOPROTEIN FAMILY PROTEIN"/>
    <property type="match status" value="1"/>
</dbReference>
<reference evidence="1 2" key="1">
    <citation type="submission" date="2024-01" db="EMBL/GenBank/DDBJ databases">
        <title>A telomere-to-telomere, gap-free genome of sweet tea (Lithocarpus litseifolius).</title>
        <authorList>
            <person name="Zhou J."/>
        </authorList>
    </citation>
    <scope>NUCLEOTIDE SEQUENCE [LARGE SCALE GENOMIC DNA]</scope>
    <source>
        <strain evidence="1">Zhou-2022a</strain>
        <tissue evidence="1">Leaf</tissue>
    </source>
</reference>
<name>A0AAW2CYN9_9ROSI</name>
<dbReference type="Gene3D" id="3.10.280.10">
    <property type="entry name" value="Mitochondrial glycoprotein"/>
    <property type="match status" value="1"/>
</dbReference>
<organism evidence="1 2">
    <name type="scientific">Lithocarpus litseifolius</name>
    <dbReference type="NCBI Taxonomy" id="425828"/>
    <lineage>
        <taxon>Eukaryota</taxon>
        <taxon>Viridiplantae</taxon>
        <taxon>Streptophyta</taxon>
        <taxon>Embryophyta</taxon>
        <taxon>Tracheophyta</taxon>
        <taxon>Spermatophyta</taxon>
        <taxon>Magnoliopsida</taxon>
        <taxon>eudicotyledons</taxon>
        <taxon>Gunneridae</taxon>
        <taxon>Pentapetalae</taxon>
        <taxon>rosids</taxon>
        <taxon>fabids</taxon>
        <taxon>Fagales</taxon>
        <taxon>Fagaceae</taxon>
        <taxon>Lithocarpus</taxon>
    </lineage>
</organism>
<proteinExistence type="predicted"/>
<dbReference type="InterPro" id="IPR036561">
    <property type="entry name" value="MAM33_sf"/>
</dbReference>
<accession>A0AAW2CYN9</accession>
<dbReference type="Proteomes" id="UP001459277">
    <property type="component" value="Unassembled WGS sequence"/>
</dbReference>
<keyword evidence="2" id="KW-1185">Reference proteome</keyword>
<protein>
    <submittedName>
        <fullName evidence="1">Uncharacterized protein</fullName>
    </submittedName>
</protein>
<dbReference type="InterPro" id="IPR003428">
    <property type="entry name" value="MAM33"/>
</dbReference>
<dbReference type="PANTHER" id="PTHR10826">
    <property type="entry name" value="COMPLEMENT COMPONENT 1"/>
    <property type="match status" value="1"/>
</dbReference>
<dbReference type="AlphaFoldDB" id="A0AAW2CYN9"/>
<evidence type="ECO:0000313" key="1">
    <source>
        <dbReference type="EMBL" id="KAL0003207.1"/>
    </source>
</evidence>